<dbReference type="Gene3D" id="2.60.40.1090">
    <property type="entry name" value="Fimbrial-type adhesion domain"/>
    <property type="match status" value="1"/>
</dbReference>
<dbReference type="PANTHER" id="PTHR33420">
    <property type="entry name" value="FIMBRIAL SUBUNIT ELFA-RELATED"/>
    <property type="match status" value="1"/>
</dbReference>
<dbReference type="OrthoDB" id="8656135at2"/>
<reference evidence="4 5" key="1">
    <citation type="submission" date="2016-07" db="EMBL/GenBank/DDBJ databases">
        <title>Genome analysis of Burkholderia fungorum ES3-20.</title>
        <authorList>
            <person name="Xu D."/>
            <person name="Yao R."/>
            <person name="Zheng S."/>
        </authorList>
    </citation>
    <scope>NUCLEOTIDE SEQUENCE [LARGE SCALE GENOMIC DNA]</scope>
    <source>
        <strain evidence="4 5">ES3-20</strain>
    </source>
</reference>
<feature type="signal peptide" evidence="2">
    <location>
        <begin position="1"/>
        <end position="23"/>
    </location>
</feature>
<dbReference type="InterPro" id="IPR050263">
    <property type="entry name" value="Bact_Fimbrial_Adh_Pro"/>
</dbReference>
<dbReference type="PANTHER" id="PTHR33420:SF3">
    <property type="entry name" value="FIMBRIAL SUBUNIT ELFA"/>
    <property type="match status" value="1"/>
</dbReference>
<dbReference type="RefSeq" id="WP_120343103.1">
    <property type="nucleotide sequence ID" value="NZ_MCAS01000003.1"/>
</dbReference>
<dbReference type="AlphaFoldDB" id="A0A420GXD3"/>
<dbReference type="GO" id="GO:0043709">
    <property type="term" value="P:cell adhesion involved in single-species biofilm formation"/>
    <property type="evidence" value="ECO:0007669"/>
    <property type="project" value="TreeGrafter"/>
</dbReference>
<dbReference type="SUPFAM" id="SSF49401">
    <property type="entry name" value="Bacterial adhesins"/>
    <property type="match status" value="1"/>
</dbReference>
<organism evidence="4 5">
    <name type="scientific">Paraburkholderia fungorum</name>
    <dbReference type="NCBI Taxonomy" id="134537"/>
    <lineage>
        <taxon>Bacteria</taxon>
        <taxon>Pseudomonadati</taxon>
        <taxon>Pseudomonadota</taxon>
        <taxon>Betaproteobacteria</taxon>
        <taxon>Burkholderiales</taxon>
        <taxon>Burkholderiaceae</taxon>
        <taxon>Paraburkholderia</taxon>
    </lineage>
</organism>
<gene>
    <name evidence="4" type="ORF">BCY88_16670</name>
</gene>
<evidence type="ECO:0000256" key="2">
    <source>
        <dbReference type="SAM" id="SignalP"/>
    </source>
</evidence>
<evidence type="ECO:0000256" key="1">
    <source>
        <dbReference type="ARBA" id="ARBA00022729"/>
    </source>
</evidence>
<comment type="caution">
    <text evidence="4">The sequence shown here is derived from an EMBL/GenBank/DDBJ whole genome shotgun (WGS) entry which is preliminary data.</text>
</comment>
<protein>
    <recommendedName>
        <fullName evidence="3">Fimbrial-type adhesion domain-containing protein</fullName>
    </recommendedName>
</protein>
<evidence type="ECO:0000313" key="4">
    <source>
        <dbReference type="EMBL" id="RKF49811.1"/>
    </source>
</evidence>
<dbReference type="GO" id="GO:0009289">
    <property type="term" value="C:pilus"/>
    <property type="evidence" value="ECO:0007669"/>
    <property type="project" value="InterPro"/>
</dbReference>
<dbReference type="EMBL" id="MCAS01000003">
    <property type="protein sequence ID" value="RKF49811.1"/>
    <property type="molecule type" value="Genomic_DNA"/>
</dbReference>
<dbReference type="Proteomes" id="UP000283709">
    <property type="component" value="Unassembled WGS sequence"/>
</dbReference>
<dbReference type="Pfam" id="PF00419">
    <property type="entry name" value="Fimbrial"/>
    <property type="match status" value="1"/>
</dbReference>
<accession>A0A420GXD3</accession>
<feature type="chain" id="PRO_5018983329" description="Fimbrial-type adhesion domain-containing protein" evidence="2">
    <location>
        <begin position="24"/>
        <end position="179"/>
    </location>
</feature>
<dbReference type="InterPro" id="IPR000259">
    <property type="entry name" value="Adhesion_dom_fimbrial"/>
</dbReference>
<dbReference type="InterPro" id="IPR036937">
    <property type="entry name" value="Adhesion_dom_fimbrial_sf"/>
</dbReference>
<dbReference type="InterPro" id="IPR008966">
    <property type="entry name" value="Adhesion_dom_sf"/>
</dbReference>
<name>A0A420GXD3_9BURK</name>
<proteinExistence type="predicted"/>
<keyword evidence="1 2" id="KW-0732">Signal</keyword>
<sequence length="179" mass="17985">MLKKLAVVVAVSGLVAVPGLAQAQSSTITFNGEVVATTCDPAVTGGNYTVTLDQVAQSKLSAAAGQYGALSVPFSIQVLNCPVGVTKVGAVLNSSTYDATTGNLIDPTTYGTDAVQIQVMDGASSGKQVVVGAATPVSYATVSSGAATIPMAAYYYVKNTAGVKVGPIKTTAVYALRTQ</sequence>
<feature type="domain" description="Fimbrial-type adhesion" evidence="3">
    <location>
        <begin position="28"/>
        <end position="176"/>
    </location>
</feature>
<evidence type="ECO:0000259" key="3">
    <source>
        <dbReference type="Pfam" id="PF00419"/>
    </source>
</evidence>
<evidence type="ECO:0000313" key="5">
    <source>
        <dbReference type="Proteomes" id="UP000283709"/>
    </source>
</evidence>